<keyword evidence="3" id="KW-1185">Reference proteome</keyword>
<feature type="compositionally biased region" description="Acidic residues" evidence="1">
    <location>
        <begin position="367"/>
        <end position="376"/>
    </location>
</feature>
<dbReference type="PANTHER" id="PTHR33472:SF28">
    <property type="entry name" value="BROMO AND FHA DOMAIN-CONTAINING PROTEIN DDB_G0267958"/>
    <property type="match status" value="1"/>
</dbReference>
<dbReference type="PANTHER" id="PTHR33472">
    <property type="entry name" value="OS01G0106600 PROTEIN"/>
    <property type="match status" value="1"/>
</dbReference>
<organism evidence="2 3">
    <name type="scientific">Cuscuta campestris</name>
    <dbReference type="NCBI Taxonomy" id="132261"/>
    <lineage>
        <taxon>Eukaryota</taxon>
        <taxon>Viridiplantae</taxon>
        <taxon>Streptophyta</taxon>
        <taxon>Embryophyta</taxon>
        <taxon>Tracheophyta</taxon>
        <taxon>Spermatophyta</taxon>
        <taxon>Magnoliopsida</taxon>
        <taxon>eudicotyledons</taxon>
        <taxon>Gunneridae</taxon>
        <taxon>Pentapetalae</taxon>
        <taxon>asterids</taxon>
        <taxon>lamiids</taxon>
        <taxon>Solanales</taxon>
        <taxon>Convolvulaceae</taxon>
        <taxon>Cuscuteae</taxon>
        <taxon>Cuscuta</taxon>
        <taxon>Cuscuta subgen. Grammica</taxon>
        <taxon>Cuscuta sect. Cleistogrammica</taxon>
    </lineage>
</organism>
<feature type="compositionally biased region" description="Pro residues" evidence="1">
    <location>
        <begin position="195"/>
        <end position="204"/>
    </location>
</feature>
<name>A0A484M891_9ASTE</name>
<evidence type="ECO:0000256" key="1">
    <source>
        <dbReference type="SAM" id="MobiDB-lite"/>
    </source>
</evidence>
<accession>A0A484M891</accession>
<feature type="region of interest" description="Disordered" evidence="1">
    <location>
        <begin position="1"/>
        <end position="270"/>
    </location>
</feature>
<feature type="compositionally biased region" description="Pro residues" evidence="1">
    <location>
        <begin position="114"/>
        <end position="123"/>
    </location>
</feature>
<dbReference type="Proteomes" id="UP000595140">
    <property type="component" value="Unassembled WGS sequence"/>
</dbReference>
<protein>
    <submittedName>
        <fullName evidence="2">Uncharacterized protein</fullName>
    </submittedName>
</protein>
<sequence>MSNPPQRSILRYSSIFRQSQQRPVAPQPQAQPPPPAPPVLPPRQREPTPLPPSQSAPQAPPSPPPPPPPATRPPPPLSPKPIAPREDSTGLTSGQRSPLAPSSPSTTLSQRQPVSPPLSPVPSRPAADPTNTTGSPLLTSGQRSPTAPSQPEQQKSVIQLAPSPPRPTDLAATTSPIRSPVPGTPTKSLVAAPPRLAPSSPPRPNGSLAETHSPVLASGHRSPVSVNPTASQVPSSPESLSEPLRSPLVRFHSPPLGEANHHRMKPVSPLKLPKQAYPEMSNFEREHYDHKKVVLLEGQPAGGRHRVQNLAAKNNYNNNKEVKKEKGVSFVTLAGENRGAVMDLMTSPAGKKQGIGNNGRPRKLVEEGGEEEEEEEEGKHKELGVWAAMRAVVNSNVQGVNNSILHNATYSHHDPGIHLVCPGRSRRRLNLKTSPASR</sequence>
<gene>
    <name evidence="2" type="ORF">CCAM_LOCUS26400</name>
</gene>
<feature type="compositionally biased region" description="Polar residues" evidence="1">
    <location>
        <begin position="129"/>
        <end position="157"/>
    </location>
</feature>
<feature type="region of interest" description="Disordered" evidence="1">
    <location>
        <begin position="346"/>
        <end position="380"/>
    </location>
</feature>
<dbReference type="AlphaFoldDB" id="A0A484M891"/>
<dbReference type="EMBL" id="OOIL02002808">
    <property type="protein sequence ID" value="VFQ84624.1"/>
    <property type="molecule type" value="Genomic_DNA"/>
</dbReference>
<reference evidence="2 3" key="1">
    <citation type="submission" date="2018-04" db="EMBL/GenBank/DDBJ databases">
        <authorList>
            <person name="Vogel A."/>
        </authorList>
    </citation>
    <scope>NUCLEOTIDE SEQUENCE [LARGE SCALE GENOMIC DNA]</scope>
</reference>
<feature type="compositionally biased region" description="Pro residues" evidence="1">
    <location>
        <begin position="25"/>
        <end position="41"/>
    </location>
</feature>
<feature type="compositionally biased region" description="Low complexity" evidence="1">
    <location>
        <begin position="97"/>
        <end position="113"/>
    </location>
</feature>
<evidence type="ECO:0000313" key="3">
    <source>
        <dbReference type="Proteomes" id="UP000595140"/>
    </source>
</evidence>
<feature type="compositionally biased region" description="Low complexity" evidence="1">
    <location>
        <begin position="233"/>
        <end position="250"/>
    </location>
</feature>
<evidence type="ECO:0000313" key="2">
    <source>
        <dbReference type="EMBL" id="VFQ84624.1"/>
    </source>
</evidence>
<feature type="compositionally biased region" description="Pro residues" evidence="1">
    <location>
        <begin position="48"/>
        <end position="82"/>
    </location>
</feature>
<dbReference type="OrthoDB" id="1939627at2759"/>
<proteinExistence type="predicted"/>